<dbReference type="Gene3D" id="3.40.50.1820">
    <property type="entry name" value="alpha/beta hydrolase"/>
    <property type="match status" value="1"/>
</dbReference>
<dbReference type="RefSeq" id="WP_174496668.1">
    <property type="nucleotide sequence ID" value="NZ_CADDWK010000008.1"/>
</dbReference>
<dbReference type="InterPro" id="IPR050228">
    <property type="entry name" value="Carboxylesterase_BioH"/>
</dbReference>
<dbReference type="PANTHER" id="PTHR43194">
    <property type="entry name" value="HYDROLASE ALPHA/BETA FOLD FAMILY"/>
    <property type="match status" value="1"/>
</dbReference>
<feature type="domain" description="AB hydrolase-1" evidence="1">
    <location>
        <begin position="21"/>
        <end position="253"/>
    </location>
</feature>
<proteinExistence type="predicted"/>
<dbReference type="Pfam" id="PF12697">
    <property type="entry name" value="Abhydrolase_6"/>
    <property type="match status" value="1"/>
</dbReference>
<protein>
    <submittedName>
        <fullName evidence="2">Pimeloyl-ACP methyl ester carboxylesterase</fullName>
    </submittedName>
</protein>
<organism evidence="2 3">
    <name type="scientific">Salirhabdus euzebyi</name>
    <dbReference type="NCBI Taxonomy" id="394506"/>
    <lineage>
        <taxon>Bacteria</taxon>
        <taxon>Bacillati</taxon>
        <taxon>Bacillota</taxon>
        <taxon>Bacilli</taxon>
        <taxon>Bacillales</taxon>
        <taxon>Bacillaceae</taxon>
        <taxon>Salirhabdus</taxon>
    </lineage>
</organism>
<evidence type="ECO:0000313" key="2">
    <source>
        <dbReference type="EMBL" id="MBB6453783.1"/>
    </source>
</evidence>
<evidence type="ECO:0000259" key="1">
    <source>
        <dbReference type="Pfam" id="PF12697"/>
    </source>
</evidence>
<comment type="caution">
    <text evidence="2">The sequence shown here is derived from an EMBL/GenBank/DDBJ whole genome shotgun (WGS) entry which is preliminary data.</text>
</comment>
<name>A0A841Q5Z6_9BACI</name>
<dbReference type="InterPro" id="IPR029058">
    <property type="entry name" value="AB_hydrolase_fold"/>
</dbReference>
<dbReference type="InterPro" id="IPR000073">
    <property type="entry name" value="AB_hydrolase_1"/>
</dbReference>
<reference evidence="2 3" key="1">
    <citation type="submission" date="2020-08" db="EMBL/GenBank/DDBJ databases">
        <title>Genomic Encyclopedia of Type Strains, Phase IV (KMG-IV): sequencing the most valuable type-strain genomes for metagenomic binning, comparative biology and taxonomic classification.</title>
        <authorList>
            <person name="Goeker M."/>
        </authorList>
    </citation>
    <scope>NUCLEOTIDE SEQUENCE [LARGE SCALE GENOMIC DNA]</scope>
    <source>
        <strain evidence="2 3">DSM 19612</strain>
    </source>
</reference>
<gene>
    <name evidence="2" type="ORF">HNQ94_002234</name>
</gene>
<sequence length="270" mass="30618">MECLVKTGIIHYESYGQGKNIIILHAMGTDHRSMKGWLEPVFEKVAGWRRLYIDLPAHGKTIINDQLRTTEDMVQSLLAFIEKVIPNERFSLIGMSFGGYIAQGIVDQKSELVNGICLIAPAIHKKDRVLPEKVVLSRDDDVLSTLNPDIRAAFELLTVHQTKENLSVFLSEVQPGRQLANRQFLLSNWRDKGYFLNNETFSQIDSLDLPGLFILGRKDSVCGFMDHLSLLEKFPNASYVILDDCGHLIPIEKRKVVQALLEDWLIKISV</sequence>
<dbReference type="AlphaFoldDB" id="A0A841Q5Z6"/>
<evidence type="ECO:0000313" key="3">
    <source>
        <dbReference type="Proteomes" id="UP000581688"/>
    </source>
</evidence>
<keyword evidence="3" id="KW-1185">Reference proteome</keyword>
<dbReference type="EMBL" id="JACHGH010000006">
    <property type="protein sequence ID" value="MBB6453783.1"/>
    <property type="molecule type" value="Genomic_DNA"/>
</dbReference>
<accession>A0A841Q5Z6</accession>
<dbReference type="Proteomes" id="UP000581688">
    <property type="component" value="Unassembled WGS sequence"/>
</dbReference>
<dbReference type="SUPFAM" id="SSF53474">
    <property type="entry name" value="alpha/beta-Hydrolases"/>
    <property type="match status" value="1"/>
</dbReference>
<dbReference type="PANTHER" id="PTHR43194:SF2">
    <property type="entry name" value="PEROXISOMAL MEMBRANE PROTEIN LPX1"/>
    <property type="match status" value="1"/>
</dbReference>